<dbReference type="FunFam" id="1.10.1370.40:FF:000005">
    <property type="entry name" value="Organellar oligopeptidase A, chloroplastic/mitochondrial"/>
    <property type="match status" value="1"/>
</dbReference>
<dbReference type="PANTHER" id="PTHR11804">
    <property type="entry name" value="PROTEASE M3 THIMET OLIGOPEPTIDASE-RELATED"/>
    <property type="match status" value="1"/>
</dbReference>
<accession>A0AAW1GRN2</accession>
<comment type="cofactor">
    <cofactor evidence="9">
        <name>Zn(2+)</name>
        <dbReference type="ChEBI" id="CHEBI:29105"/>
    </cofactor>
    <text evidence="9">Binds 1 zinc ion.</text>
</comment>
<sequence>MANLDNPLLWDFSFPPYHIIKPNHIISGLQSLLTQLEVELVELESNVEPTWPKLVVPLERITDRLNVVWGVVDHLSSVKDSPQLRDAVEHVQPRKVDFQLRLSQSKPIYKAFKEIRESLNWDTLSSSHKRVVEGQLKTAVLGGVSLEGHQRERFNEIQQELAKLALKFEANVLDATRNYEKLITDRVYVEGLPATTLALTAKAATSKGHVEATAENGPWVITLDPPIYRSVMQHAKNRELREEVYRAYIALASRGELDNTPIIEKILKLRLEKAKILGYSNYAEVSMVTKMATVDQAKELIEKLRVSSWDAAVHELEDLKKFAAAKGADEAADLNHWDINFWSERIRESSCDINEEELRPYLSLPNVMDGLFSLTKTLFDVEIVAADGQAPVWNEDVRFYCVKNPEGNPTAFFYLDPYSRPSEKQGGAWVSLVAGRSRSLSCDGTCRLPIVNVVCNQTPPLGDKPSLMTFREVETIFHEFGHALQIMLTKEDNVFVSGNRGIEWDAVELPSSFMENWCYHKALLTSIAKHYETGELLSEEVCTKLQSARTFRAASTMLRQMRYAGVDLELHSQYIPGGTETIYDVDQRIGRRTNIIPLLPEDKFLCIFSHIFADDYAAGYYSYQWAEVMSYDAFTAFEEAGLDNPKALKEIGRKFRDTILALGGGKPPLDFNYRYSSSFGDVNLQRMHFYNTSECHRFDERLVQQDLSLQHTNGLQAMCFYVVIHELVNNIRAHKLPLHFDIVANLQRHMNGTTLVFVCVSY</sequence>
<dbReference type="InterPro" id="IPR024077">
    <property type="entry name" value="Neurolysin/TOP_dom2"/>
</dbReference>
<dbReference type="GO" id="GO:0009507">
    <property type="term" value="C:chloroplast"/>
    <property type="evidence" value="ECO:0007669"/>
    <property type="project" value="TreeGrafter"/>
</dbReference>
<dbReference type="Pfam" id="PF19310">
    <property type="entry name" value="TOP_N"/>
    <property type="match status" value="1"/>
</dbReference>
<evidence type="ECO:0000256" key="1">
    <source>
        <dbReference type="ARBA" id="ARBA00006040"/>
    </source>
</evidence>
<feature type="domain" description="Oligopeptidase A N-terminal" evidence="11">
    <location>
        <begin position="30"/>
        <end position="151"/>
    </location>
</feature>
<dbReference type="EMBL" id="JBDFQZ010000014">
    <property type="protein sequence ID" value="KAK9666199.1"/>
    <property type="molecule type" value="Genomic_DNA"/>
</dbReference>
<evidence type="ECO:0000256" key="4">
    <source>
        <dbReference type="ARBA" id="ARBA00022801"/>
    </source>
</evidence>
<dbReference type="Gene3D" id="3.40.390.10">
    <property type="entry name" value="Collagenase (Catalytic Domain)"/>
    <property type="match status" value="1"/>
</dbReference>
<evidence type="ECO:0000259" key="10">
    <source>
        <dbReference type="Pfam" id="PF01432"/>
    </source>
</evidence>
<dbReference type="InterPro" id="IPR024079">
    <property type="entry name" value="MetalloPept_cat_dom_sf"/>
</dbReference>
<dbReference type="InterPro" id="IPR045090">
    <property type="entry name" value="Pept_M3A_M3B"/>
</dbReference>
<dbReference type="InterPro" id="IPR001567">
    <property type="entry name" value="Pept_M3A_M3B_dom"/>
</dbReference>
<dbReference type="FunFam" id="1.10.1370.40:FF:000009">
    <property type="entry name" value="Zincin-like metalloproteases family protein"/>
    <property type="match status" value="1"/>
</dbReference>
<evidence type="ECO:0000256" key="2">
    <source>
        <dbReference type="ARBA" id="ARBA00022670"/>
    </source>
</evidence>
<keyword evidence="6 9" id="KW-0482">Metalloprotease</keyword>
<keyword evidence="13" id="KW-1185">Reference proteome</keyword>
<dbReference type="SUPFAM" id="SSF55486">
    <property type="entry name" value="Metalloproteases ('zincins'), catalytic domain"/>
    <property type="match status" value="1"/>
</dbReference>
<keyword evidence="3 9" id="KW-0479">Metal-binding</keyword>
<comment type="similarity">
    <text evidence="1 9">Belongs to the peptidase M3 family.</text>
</comment>
<dbReference type="EC" id="3.4.24.70" evidence="8"/>
<dbReference type="Pfam" id="PF01432">
    <property type="entry name" value="Peptidase_M3"/>
    <property type="match status" value="1"/>
</dbReference>
<evidence type="ECO:0000313" key="13">
    <source>
        <dbReference type="Proteomes" id="UP001443914"/>
    </source>
</evidence>
<dbReference type="GO" id="GO:0046872">
    <property type="term" value="F:metal ion binding"/>
    <property type="evidence" value="ECO:0007669"/>
    <property type="project" value="UniProtKB-UniRule"/>
</dbReference>
<dbReference type="InterPro" id="IPR045666">
    <property type="entry name" value="OpdA_N"/>
</dbReference>
<dbReference type="Gene3D" id="1.10.1370.10">
    <property type="entry name" value="Neurolysin, domain 3"/>
    <property type="match status" value="1"/>
</dbReference>
<evidence type="ECO:0000256" key="6">
    <source>
        <dbReference type="ARBA" id="ARBA00023049"/>
    </source>
</evidence>
<keyword evidence="4 9" id="KW-0378">Hydrolase</keyword>
<evidence type="ECO:0000256" key="5">
    <source>
        <dbReference type="ARBA" id="ARBA00022833"/>
    </source>
</evidence>
<name>A0AAW1GRN2_SAPOF</name>
<evidence type="ECO:0000256" key="8">
    <source>
        <dbReference type="ARBA" id="ARBA00026100"/>
    </source>
</evidence>
<gene>
    <name evidence="12" type="ORF">RND81_14G167800</name>
</gene>
<keyword evidence="5 9" id="KW-0862">Zinc</keyword>
<comment type="caution">
    <text evidence="12">The sequence shown here is derived from an EMBL/GenBank/DDBJ whole genome shotgun (WGS) entry which is preliminary data.</text>
</comment>
<dbReference type="GO" id="GO:0006518">
    <property type="term" value="P:peptide metabolic process"/>
    <property type="evidence" value="ECO:0007669"/>
    <property type="project" value="TreeGrafter"/>
</dbReference>
<dbReference type="InterPro" id="IPR034005">
    <property type="entry name" value="M3A_DCP"/>
</dbReference>
<feature type="domain" description="Peptidase M3A/M3B catalytic" evidence="10">
    <location>
        <begin position="231"/>
        <end position="670"/>
    </location>
</feature>
<evidence type="ECO:0000313" key="12">
    <source>
        <dbReference type="EMBL" id="KAK9666199.1"/>
    </source>
</evidence>
<dbReference type="AlphaFoldDB" id="A0AAW1GRN2"/>
<dbReference type="PANTHER" id="PTHR11804:SF83">
    <property type="entry name" value="LD37516P"/>
    <property type="match status" value="1"/>
</dbReference>
<protein>
    <recommendedName>
        <fullName evidence="8">oligopeptidase A</fullName>
        <ecNumber evidence="8">3.4.24.70</ecNumber>
    </recommendedName>
</protein>
<keyword evidence="2 9" id="KW-0645">Protease</keyword>
<proteinExistence type="inferred from homology"/>
<organism evidence="12 13">
    <name type="scientific">Saponaria officinalis</name>
    <name type="common">Common soapwort</name>
    <name type="synonym">Lychnis saponaria</name>
    <dbReference type="NCBI Taxonomy" id="3572"/>
    <lineage>
        <taxon>Eukaryota</taxon>
        <taxon>Viridiplantae</taxon>
        <taxon>Streptophyta</taxon>
        <taxon>Embryophyta</taxon>
        <taxon>Tracheophyta</taxon>
        <taxon>Spermatophyta</taxon>
        <taxon>Magnoliopsida</taxon>
        <taxon>eudicotyledons</taxon>
        <taxon>Gunneridae</taxon>
        <taxon>Pentapetalae</taxon>
        <taxon>Caryophyllales</taxon>
        <taxon>Caryophyllaceae</taxon>
        <taxon>Caryophylleae</taxon>
        <taxon>Saponaria</taxon>
    </lineage>
</organism>
<dbReference type="GO" id="GO:0005829">
    <property type="term" value="C:cytosol"/>
    <property type="evidence" value="ECO:0007669"/>
    <property type="project" value="UniProtKB-ARBA"/>
</dbReference>
<dbReference type="CDD" id="cd06456">
    <property type="entry name" value="M3A_DCP"/>
    <property type="match status" value="1"/>
</dbReference>
<evidence type="ECO:0000256" key="9">
    <source>
        <dbReference type="RuleBase" id="RU003435"/>
    </source>
</evidence>
<evidence type="ECO:0000259" key="11">
    <source>
        <dbReference type="Pfam" id="PF19310"/>
    </source>
</evidence>
<evidence type="ECO:0000256" key="7">
    <source>
        <dbReference type="ARBA" id="ARBA00024603"/>
    </source>
</evidence>
<dbReference type="Proteomes" id="UP001443914">
    <property type="component" value="Unassembled WGS sequence"/>
</dbReference>
<reference evidence="12" key="1">
    <citation type="submission" date="2024-03" db="EMBL/GenBank/DDBJ databases">
        <title>WGS assembly of Saponaria officinalis var. Norfolk2.</title>
        <authorList>
            <person name="Jenkins J."/>
            <person name="Shu S."/>
            <person name="Grimwood J."/>
            <person name="Barry K."/>
            <person name="Goodstein D."/>
            <person name="Schmutz J."/>
            <person name="Leebens-Mack J."/>
            <person name="Osbourn A."/>
        </authorList>
    </citation>
    <scope>NUCLEOTIDE SEQUENCE [LARGE SCALE GENOMIC DNA]</scope>
    <source>
        <strain evidence="12">JIC</strain>
    </source>
</reference>
<dbReference type="FunFam" id="3.40.390.10:FF:000009">
    <property type="entry name" value="Oligopeptidase A"/>
    <property type="match status" value="1"/>
</dbReference>
<comment type="catalytic activity">
    <reaction evidence="7">
        <text>Hydrolysis of oligopeptides, with broad specificity. Gly or Ala commonly occur as P1 or P1' residues, but more distant residues are also important, as is shown by the fact that Z-Gly-Pro-Gly-|-Gly-Pro-Ala is cleaved, but not Z-(Gly)(5).</text>
        <dbReference type="EC" id="3.4.24.70"/>
    </reaction>
</comment>
<evidence type="ECO:0000256" key="3">
    <source>
        <dbReference type="ARBA" id="ARBA00022723"/>
    </source>
</evidence>
<dbReference type="GO" id="GO:0004222">
    <property type="term" value="F:metalloendopeptidase activity"/>
    <property type="evidence" value="ECO:0007669"/>
    <property type="project" value="UniProtKB-EC"/>
</dbReference>
<dbReference type="GO" id="GO:0006508">
    <property type="term" value="P:proteolysis"/>
    <property type="evidence" value="ECO:0007669"/>
    <property type="project" value="UniProtKB-KW"/>
</dbReference>